<dbReference type="EMBL" id="RSCE01000003">
    <property type="protein sequence ID" value="RSH84621.1"/>
    <property type="molecule type" value="Genomic_DNA"/>
</dbReference>
<feature type="region of interest" description="Disordered" evidence="2">
    <location>
        <begin position="719"/>
        <end position="752"/>
    </location>
</feature>
<dbReference type="Pfam" id="PF04851">
    <property type="entry name" value="ResIII"/>
    <property type="match status" value="1"/>
</dbReference>
<dbReference type="GO" id="GO:0000403">
    <property type="term" value="F:Y-form DNA binding"/>
    <property type="evidence" value="ECO:0007669"/>
    <property type="project" value="TreeGrafter"/>
</dbReference>
<keyword evidence="1" id="KW-0547">Nucleotide-binding</keyword>
<feature type="domain" description="Helicase C-terminal" evidence="4">
    <location>
        <begin position="354"/>
        <end position="494"/>
    </location>
</feature>
<dbReference type="GO" id="GO:0005524">
    <property type="term" value="F:ATP binding"/>
    <property type="evidence" value="ECO:0007669"/>
    <property type="project" value="InterPro"/>
</dbReference>
<name>A0A427Y0J2_9TREE</name>
<dbReference type="AlphaFoldDB" id="A0A427Y0J2"/>
<evidence type="ECO:0000313" key="6">
    <source>
        <dbReference type="Proteomes" id="UP000279236"/>
    </source>
</evidence>
<dbReference type="InterPro" id="IPR027417">
    <property type="entry name" value="P-loop_NTPase"/>
</dbReference>
<dbReference type="RefSeq" id="XP_028478069.1">
    <property type="nucleotide sequence ID" value="XM_028621617.1"/>
</dbReference>
<evidence type="ECO:0000313" key="5">
    <source>
        <dbReference type="EMBL" id="RSH84621.1"/>
    </source>
</evidence>
<dbReference type="PROSITE" id="PS51192">
    <property type="entry name" value="HELICASE_ATP_BIND_1"/>
    <property type="match status" value="1"/>
</dbReference>
<dbReference type="SUPFAM" id="SSF52540">
    <property type="entry name" value="P-loop containing nucleoside triphosphate hydrolases"/>
    <property type="match status" value="1"/>
</dbReference>
<dbReference type="PANTHER" id="PTHR47396:SF1">
    <property type="entry name" value="ATP-DEPENDENT HELICASE IRC3-RELATED"/>
    <property type="match status" value="1"/>
</dbReference>
<dbReference type="InterPro" id="IPR001650">
    <property type="entry name" value="Helicase_C-like"/>
</dbReference>
<evidence type="ECO:0008006" key="7">
    <source>
        <dbReference type="Google" id="ProtNLM"/>
    </source>
</evidence>
<dbReference type="SMART" id="SM00487">
    <property type="entry name" value="DEXDc"/>
    <property type="match status" value="1"/>
</dbReference>
<evidence type="ECO:0000259" key="4">
    <source>
        <dbReference type="PROSITE" id="PS51194"/>
    </source>
</evidence>
<feature type="region of interest" description="Disordered" evidence="2">
    <location>
        <begin position="495"/>
        <end position="528"/>
    </location>
</feature>
<keyword evidence="6" id="KW-1185">Reference proteome</keyword>
<keyword evidence="1" id="KW-0067">ATP-binding</keyword>
<dbReference type="InterPro" id="IPR050742">
    <property type="entry name" value="Helicase_Restrict-Modif_Enz"/>
</dbReference>
<dbReference type="GO" id="GO:0036121">
    <property type="term" value="F:double-stranded DNA helicase activity"/>
    <property type="evidence" value="ECO:0007669"/>
    <property type="project" value="TreeGrafter"/>
</dbReference>
<dbReference type="Gene3D" id="3.40.50.300">
    <property type="entry name" value="P-loop containing nucleotide triphosphate hydrolases"/>
    <property type="match status" value="2"/>
</dbReference>
<dbReference type="CDD" id="cd18799">
    <property type="entry name" value="SF2_C_EcoAI-like"/>
    <property type="match status" value="1"/>
</dbReference>
<protein>
    <recommendedName>
        <fullName evidence="7">ATP-dependent helicase</fullName>
    </recommendedName>
</protein>
<gene>
    <name evidence="5" type="ORF">EHS24_006145</name>
</gene>
<dbReference type="Pfam" id="PF00271">
    <property type="entry name" value="Helicase_C"/>
    <property type="match status" value="1"/>
</dbReference>
<feature type="domain" description="Helicase ATP-binding" evidence="3">
    <location>
        <begin position="123"/>
        <end position="299"/>
    </location>
</feature>
<dbReference type="GO" id="GO:0005759">
    <property type="term" value="C:mitochondrial matrix"/>
    <property type="evidence" value="ECO:0007669"/>
    <property type="project" value="TreeGrafter"/>
</dbReference>
<organism evidence="5 6">
    <name type="scientific">Apiotrichum porosum</name>
    <dbReference type="NCBI Taxonomy" id="105984"/>
    <lineage>
        <taxon>Eukaryota</taxon>
        <taxon>Fungi</taxon>
        <taxon>Dikarya</taxon>
        <taxon>Basidiomycota</taxon>
        <taxon>Agaricomycotina</taxon>
        <taxon>Tremellomycetes</taxon>
        <taxon>Trichosporonales</taxon>
        <taxon>Trichosporonaceae</taxon>
        <taxon>Apiotrichum</taxon>
    </lineage>
</organism>
<keyword evidence="1" id="KW-0378">Hydrolase</keyword>
<evidence type="ECO:0000256" key="1">
    <source>
        <dbReference type="ARBA" id="ARBA00022806"/>
    </source>
</evidence>
<dbReference type="SMART" id="SM00490">
    <property type="entry name" value="HELICc"/>
    <property type="match status" value="1"/>
</dbReference>
<dbReference type="Proteomes" id="UP000279236">
    <property type="component" value="Unassembled WGS sequence"/>
</dbReference>
<comment type="caution">
    <text evidence="5">The sequence shown here is derived from an EMBL/GenBank/DDBJ whole genome shotgun (WGS) entry which is preliminary data.</text>
</comment>
<dbReference type="InterPro" id="IPR014001">
    <property type="entry name" value="Helicase_ATP-bd"/>
</dbReference>
<dbReference type="GO" id="GO:0032042">
    <property type="term" value="P:mitochondrial DNA metabolic process"/>
    <property type="evidence" value="ECO:0007669"/>
    <property type="project" value="TreeGrafter"/>
</dbReference>
<dbReference type="GO" id="GO:0016787">
    <property type="term" value="F:hydrolase activity"/>
    <property type="evidence" value="ECO:0007669"/>
    <property type="project" value="InterPro"/>
</dbReference>
<proteinExistence type="predicted"/>
<dbReference type="GeneID" id="39590688"/>
<dbReference type="InterPro" id="IPR006935">
    <property type="entry name" value="Helicase/UvrB_N"/>
</dbReference>
<dbReference type="CDD" id="cd18032">
    <property type="entry name" value="DEXHc_RE_I_III_res"/>
    <property type="match status" value="1"/>
</dbReference>
<feature type="compositionally biased region" description="Acidic residues" evidence="2">
    <location>
        <begin position="502"/>
        <end position="514"/>
    </location>
</feature>
<dbReference type="GO" id="GO:0061749">
    <property type="term" value="F:forked DNA-dependent helicase activity"/>
    <property type="evidence" value="ECO:0007669"/>
    <property type="project" value="TreeGrafter"/>
</dbReference>
<dbReference type="GO" id="GO:0070125">
    <property type="term" value="P:mitochondrial translational elongation"/>
    <property type="evidence" value="ECO:0007669"/>
    <property type="project" value="TreeGrafter"/>
</dbReference>
<evidence type="ECO:0000259" key="3">
    <source>
        <dbReference type="PROSITE" id="PS51192"/>
    </source>
</evidence>
<feature type="compositionally biased region" description="Polar residues" evidence="2">
    <location>
        <begin position="517"/>
        <end position="528"/>
    </location>
</feature>
<accession>A0A427Y0J2</accession>
<feature type="compositionally biased region" description="Basic and acidic residues" evidence="2">
    <location>
        <begin position="719"/>
        <end position="739"/>
    </location>
</feature>
<keyword evidence="1" id="KW-0347">Helicase</keyword>
<dbReference type="PROSITE" id="PS51194">
    <property type="entry name" value="HELICASE_CTER"/>
    <property type="match status" value="1"/>
</dbReference>
<dbReference type="STRING" id="105984.A0A427Y0J2"/>
<reference evidence="5 6" key="1">
    <citation type="submission" date="2018-11" db="EMBL/GenBank/DDBJ databases">
        <title>Genome sequence of Apiotrichum porosum DSM 27194.</title>
        <authorList>
            <person name="Aliyu H."/>
            <person name="Gorte O."/>
            <person name="Ochsenreither K."/>
        </authorList>
    </citation>
    <scope>NUCLEOTIDE SEQUENCE [LARGE SCALE GENOMIC DNA]</scope>
    <source>
        <strain evidence="5 6">DSM 27194</strain>
    </source>
</reference>
<evidence type="ECO:0000256" key="2">
    <source>
        <dbReference type="SAM" id="MobiDB-lite"/>
    </source>
</evidence>
<sequence length="752" mass="81689">MMLTTLRRVTCRVTTAGIAVPWVAAKLAIAAPSLPSAVLTSSSTLSLQHSRCTSSSSKVSKRKIKSNAAEGVGAAVDEVLADTTSTVSTLISSEDIDAELDAQALPSIVLRPYQEEAIEACLSALDRGLRRIGVSSPTGSGKTTMFMNLIPQVKLEDQKRTQTLILVGSVELALQAEGAAKRILGDQWSVEVEQSKRIASGNADVTIATYQTLSNPERLKKFDPSRFKLVIVDEAHHAAALSYLRLLHYFNDAVELPQVTGPYSTFDHGDKVPVIGFSATFSRHDQLALNAAFEEIVFHRDVGLMLKEGWLSPVKSTAVYADLDLETVNTNGTGDFNANSLAKHVNTEATNLLLVRTWLHQASKQRRSTLVFAVNLAHVRDLVDTFRLAGVDARSISSHTAPAERKATIAAFANGEFPVLVNCEVLTEGADIREIDCIVLARPTKSKNLLAQMVGRGLRLSPETNKENCHLIDLVDNITRSGGLAVDPTLLGLRYEDGVREDPEDDARTDDYGDEPPSSTNARNSQGATVKKVTLVDIDDPFGLNVRGKTAVAAMSPNAWVNCGNDRYVLDIMMYGAVLVDFGGELWDITFEPPKPIRSSGDKYFKTVRIPIAQADTLERAIQSAEKYVSHKVSPEQSKMFLRSAPWRTKKATDKQLASLCKQLKMVKKKVAGTGAGEAEDEVKEVMIAGQLVPTDKLNAGQVNALFTGMSYGARGQRRKIDDAEARAEAKARRKEEKAQALAARNLPLPSA</sequence>
<dbReference type="PANTHER" id="PTHR47396">
    <property type="entry name" value="TYPE I RESTRICTION ENZYME ECOKI R PROTEIN"/>
    <property type="match status" value="1"/>
</dbReference>
<dbReference type="OrthoDB" id="270584at2759"/>